<proteinExistence type="predicted"/>
<gene>
    <name evidence="1" type="ORF">L2E82_03818</name>
</gene>
<evidence type="ECO:0000313" key="1">
    <source>
        <dbReference type="EMBL" id="KAI3790629.1"/>
    </source>
</evidence>
<accession>A0ACB9H442</accession>
<dbReference type="Proteomes" id="UP001055811">
    <property type="component" value="Linkage Group LG01"/>
</dbReference>
<evidence type="ECO:0000313" key="2">
    <source>
        <dbReference type="Proteomes" id="UP001055811"/>
    </source>
</evidence>
<comment type="caution">
    <text evidence="1">The sequence shown here is derived from an EMBL/GenBank/DDBJ whole genome shotgun (WGS) entry which is preliminary data.</text>
</comment>
<name>A0ACB9H442_CICIN</name>
<dbReference type="EMBL" id="CM042009">
    <property type="protein sequence ID" value="KAI3790629.1"/>
    <property type="molecule type" value="Genomic_DNA"/>
</dbReference>
<reference evidence="1 2" key="2">
    <citation type="journal article" date="2022" name="Mol. Ecol. Resour.">
        <title>The genomes of chicory, endive, great burdock and yacon provide insights into Asteraceae paleo-polyploidization history and plant inulin production.</title>
        <authorList>
            <person name="Fan W."/>
            <person name="Wang S."/>
            <person name="Wang H."/>
            <person name="Wang A."/>
            <person name="Jiang F."/>
            <person name="Liu H."/>
            <person name="Zhao H."/>
            <person name="Xu D."/>
            <person name="Zhang Y."/>
        </authorList>
    </citation>
    <scope>NUCLEOTIDE SEQUENCE [LARGE SCALE GENOMIC DNA]</scope>
    <source>
        <strain evidence="2">cv. Punajuju</strain>
        <tissue evidence="1">Leaves</tissue>
    </source>
</reference>
<sequence length="237" mass="26674">MMPPIRTRHRLFVVSVRCGFDQGAHSLLSGLAAAYKLKISFQRIQPYIEHIDSEQIRSPVTDSAHQEVVPTSPKHHPWIMVATFMGLRKTREIPQSVTRLKYLESFEINWTNISSNVPSFLAELKTVWNINLLFNNLSGPILLSLATLWVHYDSDSRISPIGAAGTNQQHFCENKSATNRENEAYVIGFVLAVCSVVMEGGDVGRRCNIVAGRRCNIVADRRCRWNRPPGGERSAET</sequence>
<protein>
    <submittedName>
        <fullName evidence="1">Uncharacterized protein</fullName>
    </submittedName>
</protein>
<reference evidence="2" key="1">
    <citation type="journal article" date="2022" name="Mol. Ecol. Resour.">
        <title>The genomes of chicory, endive, great burdock and yacon provide insights into Asteraceae palaeo-polyploidization history and plant inulin production.</title>
        <authorList>
            <person name="Fan W."/>
            <person name="Wang S."/>
            <person name="Wang H."/>
            <person name="Wang A."/>
            <person name="Jiang F."/>
            <person name="Liu H."/>
            <person name="Zhao H."/>
            <person name="Xu D."/>
            <person name="Zhang Y."/>
        </authorList>
    </citation>
    <scope>NUCLEOTIDE SEQUENCE [LARGE SCALE GENOMIC DNA]</scope>
    <source>
        <strain evidence="2">cv. Punajuju</strain>
    </source>
</reference>
<organism evidence="1 2">
    <name type="scientific">Cichorium intybus</name>
    <name type="common">Chicory</name>
    <dbReference type="NCBI Taxonomy" id="13427"/>
    <lineage>
        <taxon>Eukaryota</taxon>
        <taxon>Viridiplantae</taxon>
        <taxon>Streptophyta</taxon>
        <taxon>Embryophyta</taxon>
        <taxon>Tracheophyta</taxon>
        <taxon>Spermatophyta</taxon>
        <taxon>Magnoliopsida</taxon>
        <taxon>eudicotyledons</taxon>
        <taxon>Gunneridae</taxon>
        <taxon>Pentapetalae</taxon>
        <taxon>asterids</taxon>
        <taxon>campanulids</taxon>
        <taxon>Asterales</taxon>
        <taxon>Asteraceae</taxon>
        <taxon>Cichorioideae</taxon>
        <taxon>Cichorieae</taxon>
        <taxon>Cichoriinae</taxon>
        <taxon>Cichorium</taxon>
    </lineage>
</organism>
<keyword evidence="2" id="KW-1185">Reference proteome</keyword>